<dbReference type="EMBL" id="QFFI01000039">
    <property type="protein sequence ID" value="PWG61323.1"/>
    <property type="molecule type" value="Genomic_DNA"/>
</dbReference>
<gene>
    <name evidence="1" type="ORF">DEM34_17070</name>
</gene>
<keyword evidence="2" id="KW-1185">Reference proteome</keyword>
<dbReference type="SUPFAM" id="SSF53335">
    <property type="entry name" value="S-adenosyl-L-methionine-dependent methyltransferases"/>
    <property type="match status" value="1"/>
</dbReference>
<dbReference type="AlphaFoldDB" id="A0A2U2MWT7"/>
<evidence type="ECO:0000313" key="1">
    <source>
        <dbReference type="EMBL" id="PWG61323.1"/>
    </source>
</evidence>
<comment type="caution">
    <text evidence="1">The sequence shown here is derived from an EMBL/GenBank/DDBJ whole genome shotgun (WGS) entry which is preliminary data.</text>
</comment>
<dbReference type="Gene3D" id="3.40.50.150">
    <property type="entry name" value="Vaccinia Virus protein VP39"/>
    <property type="match status" value="1"/>
</dbReference>
<dbReference type="Proteomes" id="UP000245474">
    <property type="component" value="Unassembled WGS sequence"/>
</dbReference>
<reference evidence="1 2" key="1">
    <citation type="submission" date="2018-05" db="EMBL/GenBank/DDBJ databases">
        <title>Spiribacter halobius sp. nov., a moderately halophilic bacterium isolated from marine solar saltern.</title>
        <authorList>
            <person name="Zheng W.-S."/>
            <person name="Lu D.-C."/>
            <person name="Du Z.-J."/>
        </authorList>
    </citation>
    <scope>NUCLEOTIDE SEQUENCE [LARGE SCALE GENOMIC DNA]</scope>
    <source>
        <strain evidence="1 2">E85</strain>
    </source>
</reference>
<organism evidence="1 2">
    <name type="scientific">Sediminicurvatus halobius</name>
    <dbReference type="NCBI Taxonomy" id="2182432"/>
    <lineage>
        <taxon>Bacteria</taxon>
        <taxon>Pseudomonadati</taxon>
        <taxon>Pseudomonadota</taxon>
        <taxon>Gammaproteobacteria</taxon>
        <taxon>Chromatiales</taxon>
        <taxon>Ectothiorhodospiraceae</taxon>
        <taxon>Sediminicurvatus</taxon>
    </lineage>
</organism>
<dbReference type="OrthoDB" id="9805585at2"/>
<name>A0A2U2MWT7_9GAMM</name>
<dbReference type="GO" id="GO:0008168">
    <property type="term" value="F:methyltransferase activity"/>
    <property type="evidence" value="ECO:0007669"/>
    <property type="project" value="UniProtKB-KW"/>
</dbReference>
<keyword evidence="1" id="KW-0808">Transferase</keyword>
<accession>A0A2U2MWT7</accession>
<dbReference type="RefSeq" id="WP_109680036.1">
    <property type="nucleotide sequence ID" value="NZ_CP086615.1"/>
</dbReference>
<evidence type="ECO:0000313" key="2">
    <source>
        <dbReference type="Proteomes" id="UP000245474"/>
    </source>
</evidence>
<dbReference type="GO" id="GO:0032259">
    <property type="term" value="P:methylation"/>
    <property type="evidence" value="ECO:0007669"/>
    <property type="project" value="UniProtKB-KW"/>
</dbReference>
<proteinExistence type="predicted"/>
<keyword evidence="1" id="KW-0489">Methyltransferase</keyword>
<dbReference type="CDD" id="cd02440">
    <property type="entry name" value="AdoMet_MTases"/>
    <property type="match status" value="1"/>
</dbReference>
<sequence length="198" mass="21727">MPQPIHRVTFFQGFLRNPKQVGSIIPSSRFLERRIVRTTAASSARTLVELGPGTGGTTRAVLDAMPADSRLLAIEANAEFARVLEEFDDPRLIPHHGSAEDIADILREHELPAPEVVFSGIPFSTMPKAVGQGIIRAVWDSLAEGGRFVAYQFRDQVMVLGRELLGDPEVELELLNVPPMHFYSWHKPNGAAGNGHAV</sequence>
<protein>
    <submittedName>
        <fullName evidence="1">Methyltransferase type 12</fullName>
    </submittedName>
</protein>
<dbReference type="InterPro" id="IPR029063">
    <property type="entry name" value="SAM-dependent_MTases_sf"/>
</dbReference>